<name>A0A0B1T7S9_OESDE</name>
<reference evidence="6 7" key="1">
    <citation type="submission" date="2014-03" db="EMBL/GenBank/DDBJ databases">
        <title>Draft genome of the hookworm Oesophagostomum dentatum.</title>
        <authorList>
            <person name="Mitreva M."/>
        </authorList>
    </citation>
    <scope>NUCLEOTIDE SEQUENCE [LARGE SCALE GENOMIC DNA]</scope>
    <source>
        <strain evidence="6 7">OD-Hann</strain>
    </source>
</reference>
<evidence type="ECO:0000259" key="5">
    <source>
        <dbReference type="SMART" id="SM00717"/>
    </source>
</evidence>
<dbReference type="PANTHER" id="PTHR21677">
    <property type="entry name" value="CRAMPED PROTEIN"/>
    <property type="match status" value="1"/>
</dbReference>
<comment type="subcellular location">
    <subcellularLocation>
        <location evidence="1">Nucleus</location>
    </subcellularLocation>
</comment>
<proteinExistence type="predicted"/>
<dbReference type="SUPFAM" id="SSF46689">
    <property type="entry name" value="Homeodomain-like"/>
    <property type="match status" value="1"/>
</dbReference>
<dbReference type="SMART" id="SM00717">
    <property type="entry name" value="SANT"/>
    <property type="match status" value="1"/>
</dbReference>
<dbReference type="AlphaFoldDB" id="A0A0B1T7S9"/>
<evidence type="ECO:0000256" key="2">
    <source>
        <dbReference type="ARBA" id="ARBA00023125"/>
    </source>
</evidence>
<dbReference type="InterPro" id="IPR001005">
    <property type="entry name" value="SANT/Myb"/>
</dbReference>
<feature type="domain" description="Myb-like" evidence="5">
    <location>
        <begin position="84"/>
        <end position="136"/>
    </location>
</feature>
<dbReference type="Proteomes" id="UP000053660">
    <property type="component" value="Unassembled WGS sequence"/>
</dbReference>
<keyword evidence="7" id="KW-1185">Reference proteome</keyword>
<evidence type="ECO:0000256" key="4">
    <source>
        <dbReference type="SAM" id="MobiDB-lite"/>
    </source>
</evidence>
<dbReference type="GO" id="GO:0005634">
    <property type="term" value="C:nucleus"/>
    <property type="evidence" value="ECO:0007669"/>
    <property type="project" value="UniProtKB-SubCell"/>
</dbReference>
<evidence type="ECO:0000313" key="7">
    <source>
        <dbReference type="Proteomes" id="UP000053660"/>
    </source>
</evidence>
<evidence type="ECO:0000313" key="6">
    <source>
        <dbReference type="EMBL" id="KHJ93309.1"/>
    </source>
</evidence>
<gene>
    <name evidence="6" type="ORF">OESDEN_06787</name>
</gene>
<dbReference type="GO" id="GO:0003677">
    <property type="term" value="F:DNA binding"/>
    <property type="evidence" value="ECO:0007669"/>
    <property type="project" value="UniProtKB-KW"/>
</dbReference>
<evidence type="ECO:0000256" key="1">
    <source>
        <dbReference type="ARBA" id="ARBA00004123"/>
    </source>
</evidence>
<sequence length="855" mass="95624">MGTHLDSTEEDGMLSPVDEVSSSNQGAEPISRRRLAFRPPNEQRPGSTIGSRPDLGASECSTSAGPSKPSAGASANEEERLPRKSKTWSHDEIMVFYEGLKQCGKDFDGVMRIMAKRKVDKNKEQTKNYYFNLLKHVKQSISLDEDSMGDIGRDAKELFITINACEWRRRTRNNQYIPERLKELIFHGCTTMPVRDKSKKKSVPVKIKTPPCPSLLKFFYNNQLDKFPPEIIVSLKPMTYADASYVVSCEQNPLLRIRLSTNDRISRIFQLLRHKWASSLDRMDANGTRRLSGPRPEIRLFAGKDTEVGRVVLSPTELSPAIGPSLNKLRKEREDREALKSKRPRNAQVNTEPSYTVRLTHNFVLNEDVVKNGLCEENVKDAIVAEIYCLCGMTPVVELVYHVKTTSRLREPWRILVSLLERDYGEALLDTARKRPADVASERKDEPPLKARPVRNAKAKLTPQSNIGSPLNAIQEESPQTPVVVQPVLSESAVVLEEYDNFAEQYNALRGKKANNRRCASRASASSSAQKQITSFIAPRAATTALRIETTGPSADIMLGKQVSQYKARCAAERAKNQSQGNSVEKAATDFSESPQTPVVVQPVLSESAVVLEEYDNFAEQYNALRGKKANNRRCASRASASSSAQKQITSFIAPRAATTALRIETTGPSADIMLGKQVSQYKARCAAERAKNQSQGNSVEKAATDFSELCPTSFAHDFLSSLRTPEKTPAKCKPEDDRTELMNRLFGGELSMSPTRTCELTSSSFRPQSDDSRYDLMERALNEASLTPSKMKAYTMPQQSSGTLPDDVRSSMVEMMNQDSRDYVKQFEQLANTITAPRNRRKSERTPVKRRKKK</sequence>
<feature type="compositionally biased region" description="Low complexity" evidence="4">
    <location>
        <begin position="63"/>
        <end position="75"/>
    </location>
</feature>
<dbReference type="Gene3D" id="1.20.58.1880">
    <property type="match status" value="1"/>
</dbReference>
<dbReference type="PANTHER" id="PTHR21677:SF1">
    <property type="entry name" value="PROTEIN CRAMPED-LIKE"/>
    <property type="match status" value="1"/>
</dbReference>
<feature type="region of interest" description="Disordered" evidence="4">
    <location>
        <begin position="831"/>
        <end position="855"/>
    </location>
</feature>
<keyword evidence="3" id="KW-0539">Nucleus</keyword>
<feature type="region of interest" description="Disordered" evidence="4">
    <location>
        <begin position="1"/>
        <end position="85"/>
    </location>
</feature>
<protein>
    <submittedName>
        <fullName evidence="6">Myb-like DNA-binding domain protein</fullName>
    </submittedName>
</protein>
<dbReference type="EMBL" id="KN550837">
    <property type="protein sequence ID" value="KHJ93309.1"/>
    <property type="molecule type" value="Genomic_DNA"/>
</dbReference>
<organism evidence="6 7">
    <name type="scientific">Oesophagostomum dentatum</name>
    <name type="common">Nodular worm</name>
    <dbReference type="NCBI Taxonomy" id="61180"/>
    <lineage>
        <taxon>Eukaryota</taxon>
        <taxon>Metazoa</taxon>
        <taxon>Ecdysozoa</taxon>
        <taxon>Nematoda</taxon>
        <taxon>Chromadorea</taxon>
        <taxon>Rhabditida</taxon>
        <taxon>Rhabditina</taxon>
        <taxon>Rhabditomorpha</taxon>
        <taxon>Strongyloidea</taxon>
        <taxon>Strongylidae</taxon>
        <taxon>Oesophagostomum</taxon>
    </lineage>
</organism>
<feature type="compositionally biased region" description="Basic residues" evidence="4">
    <location>
        <begin position="839"/>
        <end position="855"/>
    </location>
</feature>
<dbReference type="InterPro" id="IPR009057">
    <property type="entry name" value="Homeodomain-like_sf"/>
</dbReference>
<evidence type="ECO:0000256" key="3">
    <source>
        <dbReference type="ARBA" id="ARBA00023242"/>
    </source>
</evidence>
<dbReference type="InterPro" id="IPR055315">
    <property type="entry name" value="Cramped-like"/>
</dbReference>
<keyword evidence="2 6" id="KW-0238">DNA-binding</keyword>
<accession>A0A0B1T7S9</accession>
<dbReference type="GO" id="GO:0007389">
    <property type="term" value="P:pattern specification process"/>
    <property type="evidence" value="ECO:0007669"/>
    <property type="project" value="TreeGrafter"/>
</dbReference>
<dbReference type="GO" id="GO:0003682">
    <property type="term" value="F:chromatin binding"/>
    <property type="evidence" value="ECO:0007669"/>
    <property type="project" value="InterPro"/>
</dbReference>
<dbReference type="OrthoDB" id="515799at2759"/>